<gene>
    <name evidence="18" type="primary">SIPA1</name>
</gene>
<feature type="compositionally biased region" description="Basic and acidic residues" evidence="14">
    <location>
        <begin position="921"/>
        <end position="933"/>
    </location>
</feature>
<feature type="domain" description="Rap-GAP" evidence="15">
    <location>
        <begin position="321"/>
        <end position="539"/>
    </location>
</feature>
<comment type="subcellular location">
    <subcellularLocation>
        <location evidence="3">Cytoplasm</location>
        <location evidence="3">Perinuclear region</location>
    </subcellularLocation>
    <subcellularLocation>
        <location evidence="2">Endomembrane system</location>
        <topology evidence="2">Peripheral membrane protein</topology>
    </subcellularLocation>
    <subcellularLocation>
        <location evidence="1">Nucleus</location>
    </subcellularLocation>
</comment>
<evidence type="ECO:0000256" key="11">
    <source>
        <dbReference type="ARBA" id="ARBA00071064"/>
    </source>
</evidence>
<dbReference type="Pfam" id="PF00595">
    <property type="entry name" value="PDZ"/>
    <property type="match status" value="1"/>
</dbReference>
<dbReference type="RefSeq" id="XP_039696840.1">
    <property type="nucleotide sequence ID" value="XM_039840906.1"/>
</dbReference>
<dbReference type="InterPro" id="IPR000331">
    <property type="entry name" value="Rap/Ran_GAP_dom"/>
</dbReference>
<comment type="subunit">
    <text evidence="10">Interacts with RRP1B; the interaction leads to inhibition of SIPA1 GTPase activity.</text>
</comment>
<dbReference type="AlphaFoldDB" id="A0A6P6CVJ3"/>
<dbReference type="RefSeq" id="XP_023391494.1">
    <property type="nucleotide sequence ID" value="XM_023535726.1"/>
</dbReference>
<keyword evidence="9" id="KW-0539">Nucleus</keyword>
<evidence type="ECO:0000256" key="7">
    <source>
        <dbReference type="ARBA" id="ARBA00023054"/>
    </source>
</evidence>
<evidence type="ECO:0000259" key="16">
    <source>
        <dbReference type="PROSITE" id="PS50106"/>
    </source>
</evidence>
<evidence type="ECO:0000256" key="4">
    <source>
        <dbReference type="ARBA" id="ARBA00022468"/>
    </source>
</evidence>
<evidence type="ECO:0000256" key="8">
    <source>
        <dbReference type="ARBA" id="ARBA00023136"/>
    </source>
</evidence>
<dbReference type="InterPro" id="IPR035974">
    <property type="entry name" value="Rap/Ran-GAP_sf"/>
</dbReference>
<dbReference type="CDD" id="cd06745">
    <property type="entry name" value="PDZ_SIPA1-like"/>
    <property type="match status" value="1"/>
</dbReference>
<dbReference type="Gene3D" id="6.10.140.210">
    <property type="match status" value="1"/>
</dbReference>
<evidence type="ECO:0000313" key="17">
    <source>
        <dbReference type="Proteomes" id="UP000515202"/>
    </source>
</evidence>
<evidence type="ECO:0000256" key="2">
    <source>
        <dbReference type="ARBA" id="ARBA00004184"/>
    </source>
</evidence>
<dbReference type="SUPFAM" id="SSF111347">
    <property type="entry name" value="Rap/Ran-GAP"/>
    <property type="match status" value="1"/>
</dbReference>
<evidence type="ECO:0000259" key="15">
    <source>
        <dbReference type="PROSITE" id="PS50085"/>
    </source>
</evidence>
<dbReference type="CTD" id="6494"/>
<dbReference type="GO" id="GO:0005096">
    <property type="term" value="F:GTPase activator activity"/>
    <property type="evidence" value="ECO:0007669"/>
    <property type="project" value="UniProtKB-UniRule"/>
</dbReference>
<keyword evidence="4 13" id="KW-0343">GTPase activation</keyword>
<keyword evidence="17" id="KW-1185">Reference proteome</keyword>
<keyword evidence="5" id="KW-0963">Cytoplasm</keyword>
<dbReference type="Gene3D" id="2.30.42.10">
    <property type="match status" value="1"/>
</dbReference>
<reference evidence="18" key="1">
    <citation type="submission" date="2025-08" db="UniProtKB">
        <authorList>
            <consortium name="RefSeq"/>
        </authorList>
    </citation>
    <scope>IDENTIFICATION</scope>
    <source>
        <tissue evidence="18">Kidney</tissue>
    </source>
</reference>
<accession>A0A6P6CVJ3</accession>
<dbReference type="Gene3D" id="3.40.50.11210">
    <property type="entry name" value="Rap/Ran-GAP"/>
    <property type="match status" value="1"/>
</dbReference>
<evidence type="ECO:0000256" key="3">
    <source>
        <dbReference type="ARBA" id="ARBA00004556"/>
    </source>
</evidence>
<dbReference type="GeneID" id="105297907"/>
<dbReference type="PROSITE" id="PS50085">
    <property type="entry name" value="RAPGAP"/>
    <property type="match status" value="1"/>
</dbReference>
<feature type="compositionally biased region" description="Polar residues" evidence="14">
    <location>
        <begin position="875"/>
        <end position="885"/>
    </location>
</feature>
<dbReference type="FunFam" id="2.30.42.10:FF:000176">
    <property type="entry name" value="Signal-induced proliferation-associated 1"/>
    <property type="match status" value="1"/>
</dbReference>
<evidence type="ECO:0000256" key="1">
    <source>
        <dbReference type="ARBA" id="ARBA00004123"/>
    </source>
</evidence>
<evidence type="ECO:0000256" key="13">
    <source>
        <dbReference type="PROSITE-ProRule" id="PRU00165"/>
    </source>
</evidence>
<name>A0A6P6CVJ3_PTEVA</name>
<feature type="region of interest" description="Disordered" evidence="14">
    <location>
        <begin position="1"/>
        <end position="86"/>
    </location>
</feature>
<feature type="region of interest" description="Disordered" evidence="14">
    <location>
        <begin position="829"/>
        <end position="947"/>
    </location>
</feature>
<dbReference type="PANTHER" id="PTHR15711:SF14">
    <property type="entry name" value="SIGNAL-INDUCED PROLIFERATION-ASSOCIATED PROTEIN 1"/>
    <property type="match status" value="1"/>
</dbReference>
<dbReference type="GO" id="GO:0051056">
    <property type="term" value="P:regulation of small GTPase mediated signal transduction"/>
    <property type="evidence" value="ECO:0007669"/>
    <property type="project" value="InterPro"/>
</dbReference>
<evidence type="ECO:0000256" key="12">
    <source>
        <dbReference type="ARBA" id="ARBA00083086"/>
    </source>
</evidence>
<dbReference type="InterPro" id="IPR050989">
    <property type="entry name" value="Rap1_Ran_GAP"/>
</dbReference>
<dbReference type="Proteomes" id="UP000515202">
    <property type="component" value="Unplaced"/>
</dbReference>
<organism evidence="17 18">
    <name type="scientific">Pteropus vampyrus</name>
    <name type="common">Large flying fox</name>
    <dbReference type="NCBI Taxonomy" id="132908"/>
    <lineage>
        <taxon>Eukaryota</taxon>
        <taxon>Metazoa</taxon>
        <taxon>Chordata</taxon>
        <taxon>Craniata</taxon>
        <taxon>Vertebrata</taxon>
        <taxon>Euteleostomi</taxon>
        <taxon>Mammalia</taxon>
        <taxon>Eutheria</taxon>
        <taxon>Laurasiatheria</taxon>
        <taxon>Chiroptera</taxon>
        <taxon>Yinpterochiroptera</taxon>
        <taxon>Pteropodoidea</taxon>
        <taxon>Pteropodidae</taxon>
        <taxon>Pteropodinae</taxon>
        <taxon>Pteropus</taxon>
    </lineage>
</organism>
<evidence type="ECO:0000313" key="18">
    <source>
        <dbReference type="RefSeq" id="XP_023391494.1"/>
    </source>
</evidence>
<dbReference type="Pfam" id="PF02145">
    <property type="entry name" value="Rap_GAP"/>
    <property type="match status" value="1"/>
</dbReference>
<keyword evidence="8" id="KW-0472">Membrane</keyword>
<dbReference type="PANTHER" id="PTHR15711">
    <property type="entry name" value="RAP GTPASE-ACTIVATING PROTEIN"/>
    <property type="match status" value="1"/>
</dbReference>
<evidence type="ECO:0000256" key="10">
    <source>
        <dbReference type="ARBA" id="ARBA00061811"/>
    </source>
</evidence>
<protein>
    <recommendedName>
        <fullName evidence="11">Signal-induced proliferation-associated protein 1</fullName>
    </recommendedName>
    <alternativeName>
        <fullName evidence="12">GTPase-activating protein Spa-1</fullName>
    </alternativeName>
</protein>
<dbReference type="SMART" id="SM00228">
    <property type="entry name" value="PDZ"/>
    <property type="match status" value="1"/>
</dbReference>
<keyword evidence="6" id="KW-0597">Phosphoprotein</keyword>
<evidence type="ECO:0000256" key="9">
    <source>
        <dbReference type="ARBA" id="ARBA00023242"/>
    </source>
</evidence>
<evidence type="ECO:0000256" key="14">
    <source>
        <dbReference type="SAM" id="MobiDB-lite"/>
    </source>
</evidence>
<proteinExistence type="predicted"/>
<dbReference type="Pfam" id="PF21022">
    <property type="entry name" value="Rap-GAP_dimer"/>
    <property type="match status" value="1"/>
</dbReference>
<sequence length="1008" mass="108545">MPMWAGGAGSPRRGTAPAPTDDLFARKLRQPARPPLTPHTFEPRPARGPLLRSGSDAGEARPPAPASPRARAHSHEEASRPAAVPTRLFTDPLALLGLPAEEPEPTFPPVPEPRWFAHYDVQSLLFDWAPRPWGTGGHAEASSGTPPSAEDRTASSDLLLEAPGFVSELGGEGELGLGGPVSPPVPPALPNAAVSILEEPQNRTSAYSLEHADLGAGYYRKYFYNKEHQNFFGLDEVLGPVAVSLRREEKEGSGGGTVHSYRIIVRTTQLRTLRGTISEDALPPGPPRGLSPRKLLEHVAPRLSPTCLRLGSASPKVPRTLLTLDEQVLSFQRKVGILYCREGQGSEEEMYNNQEAGPAFMQFLTLLGDVVRLKGFESYRAQLDTKTDSTGTHSLYTMYQDHEIMFHVSTMLPYTPNNQQQLLRKRHIGNNIVTIVFQEPGSKPFCPTTIRSHFQHVFLVVRAQAPCTPHTSYRVAVSRTQDTPAFGPALPSGGGPFAANADFRAFLLAKALNGEQAAGHARQFHTMATRTRQQYLNDLATNEVTTTSLDSASRFGLPSLGGRRRAPPRGAGAELQAAGALVWGVRAAPGARGAAGTQAGSPDGTEVPCLLGISAEALVLVAPRSGRVVFNCACRDVLAWTFSEQQLDLYHGRGEAITLRLDGPPGQAVGEVVARLQLVSRGCETRELALPRDGQDRQGFEVDAEGFVTRVERFTFAETAGLRPGARLLRVCGQTLPSLGPEAAAQLLRSAPKVCVTVLPPDESGRPRRSFSELYRLSLQEPSRRGPPEPVQDEAPGVALMPTTKQLLHVCLNDGSVPTGPGDLAEERTEFLHSQSSPSPCSSLSDEAPVLPNTTPDLLLATTAKPPAPSAGKETPSTQDGSGSLSDGEDRGDPAPELRASFLPRTLSLRNSISKRQPIPESRDAKGTPKSDAEPEPGSLSEKVSHLESMLRKLQEDLQKEKADKAALEEEVRSLRHNNRRLQAESESAATRLLLASKQLGSPTTDLA</sequence>
<dbReference type="InterPro" id="IPR001478">
    <property type="entry name" value="PDZ"/>
</dbReference>
<evidence type="ECO:0000256" key="6">
    <source>
        <dbReference type="ARBA" id="ARBA00022553"/>
    </source>
</evidence>
<dbReference type="SUPFAM" id="SSF50156">
    <property type="entry name" value="PDZ domain-like"/>
    <property type="match status" value="1"/>
</dbReference>
<dbReference type="InterPro" id="IPR036034">
    <property type="entry name" value="PDZ_sf"/>
</dbReference>
<dbReference type="GO" id="GO:0005634">
    <property type="term" value="C:nucleus"/>
    <property type="evidence" value="ECO:0007669"/>
    <property type="project" value="UniProtKB-SubCell"/>
</dbReference>
<dbReference type="GeneID" id="120584839"/>
<dbReference type="FunFam" id="3.40.50.11210:FF:000002">
    <property type="entry name" value="Signal-induced proliferation-associated 1-like protein 1"/>
    <property type="match status" value="1"/>
</dbReference>
<dbReference type="GO" id="GO:0012505">
    <property type="term" value="C:endomembrane system"/>
    <property type="evidence" value="ECO:0007669"/>
    <property type="project" value="UniProtKB-SubCell"/>
</dbReference>
<keyword evidence="7" id="KW-0175">Coiled coil</keyword>
<feature type="compositionally biased region" description="Low complexity" evidence="14">
    <location>
        <begin position="834"/>
        <end position="845"/>
    </location>
</feature>
<evidence type="ECO:0000256" key="5">
    <source>
        <dbReference type="ARBA" id="ARBA00022490"/>
    </source>
</evidence>
<dbReference type="PROSITE" id="PS50106">
    <property type="entry name" value="PDZ"/>
    <property type="match status" value="1"/>
</dbReference>
<feature type="domain" description="PDZ" evidence="16">
    <location>
        <begin position="687"/>
        <end position="763"/>
    </location>
</feature>
<dbReference type="GO" id="GO:0048471">
    <property type="term" value="C:perinuclear region of cytoplasm"/>
    <property type="evidence" value="ECO:0007669"/>
    <property type="project" value="UniProtKB-SubCell"/>
</dbReference>